<evidence type="ECO:0000313" key="2">
    <source>
        <dbReference type="EMBL" id="KAJ8889580.1"/>
    </source>
</evidence>
<comment type="caution">
    <text evidence="2">The sequence shown here is derived from an EMBL/GenBank/DDBJ whole genome shotgun (WGS) entry which is preliminary data.</text>
</comment>
<feature type="compositionally biased region" description="Basic and acidic residues" evidence="1">
    <location>
        <begin position="1"/>
        <end position="16"/>
    </location>
</feature>
<accession>A0ABQ9HYV7</accession>
<organism evidence="2 3">
    <name type="scientific">Dryococelus australis</name>
    <dbReference type="NCBI Taxonomy" id="614101"/>
    <lineage>
        <taxon>Eukaryota</taxon>
        <taxon>Metazoa</taxon>
        <taxon>Ecdysozoa</taxon>
        <taxon>Arthropoda</taxon>
        <taxon>Hexapoda</taxon>
        <taxon>Insecta</taxon>
        <taxon>Pterygota</taxon>
        <taxon>Neoptera</taxon>
        <taxon>Polyneoptera</taxon>
        <taxon>Phasmatodea</taxon>
        <taxon>Verophasmatodea</taxon>
        <taxon>Anareolatae</taxon>
        <taxon>Phasmatidae</taxon>
        <taxon>Eurycanthinae</taxon>
        <taxon>Dryococelus</taxon>
    </lineage>
</organism>
<protein>
    <submittedName>
        <fullName evidence="2">Uncharacterized protein</fullName>
    </submittedName>
</protein>
<evidence type="ECO:0000313" key="3">
    <source>
        <dbReference type="Proteomes" id="UP001159363"/>
    </source>
</evidence>
<evidence type="ECO:0000256" key="1">
    <source>
        <dbReference type="SAM" id="MobiDB-lite"/>
    </source>
</evidence>
<name>A0ABQ9HYV7_9NEOP</name>
<gene>
    <name evidence="2" type="ORF">PR048_009080</name>
</gene>
<feature type="region of interest" description="Disordered" evidence="1">
    <location>
        <begin position="1"/>
        <end position="40"/>
    </location>
</feature>
<sequence length="496" mass="53793">MRVKRGEYPRAGETGDPRGNPLTSSIVRHDSHMRKPGSEPGSPWWEIAVWKAFSRRSFRTEETRHMLSLSLVSASQHFLKAGSHLHTNVTCCCPCVDPLERATQCAEVVRGARGDSQRQAAATCARQVPLRESRGAGNLLERFRETIQAATGLRSRQCGEFHWLMSWVCEYNGSTSGSGAKSGDCEHHYSEVRLTGGITVLGGGGDKGGRATVLLVRRSPRVSPGLLAARAACDVTVGLSMQHERALHDLFSLTAVKSVLSVIIVASARAPPSGTWKQVPVIIKCSSAKLKLTLLRKLASEICEYRIVARSVRRGRINATLALSRWMVHEEWLGYSPPTYVTRARSPAGSLLDYRMCRTMSLVGGFSQGSPVFAAPYSPHFALIGSQDLNIKGRPNLLTQSRGGGTVVQWLNHSPPTLANRVRFPAGSFPDLRAYGSCLTTPQVGGFPQGSPVSPRNCIPVLLHAHLASPSSALKTSKLRKSLSNISTLSTLNTEA</sequence>
<proteinExistence type="predicted"/>
<keyword evidence="3" id="KW-1185">Reference proteome</keyword>
<dbReference type="EMBL" id="JARBHB010000003">
    <property type="protein sequence ID" value="KAJ8889580.1"/>
    <property type="molecule type" value="Genomic_DNA"/>
</dbReference>
<reference evidence="2 3" key="1">
    <citation type="submission" date="2023-02" db="EMBL/GenBank/DDBJ databases">
        <title>LHISI_Scaffold_Assembly.</title>
        <authorList>
            <person name="Stuart O.P."/>
            <person name="Cleave R."/>
            <person name="Magrath M.J.L."/>
            <person name="Mikheyev A.S."/>
        </authorList>
    </citation>
    <scope>NUCLEOTIDE SEQUENCE [LARGE SCALE GENOMIC DNA]</scope>
    <source>
        <strain evidence="2">Daus_M_001</strain>
        <tissue evidence="2">Leg muscle</tissue>
    </source>
</reference>
<dbReference type="Proteomes" id="UP001159363">
    <property type="component" value="Chromosome 3"/>
</dbReference>